<organism evidence="1 2">
    <name type="scientific">Kitasatospora albolonga</name>
    <dbReference type="NCBI Taxonomy" id="68173"/>
    <lineage>
        <taxon>Bacteria</taxon>
        <taxon>Bacillati</taxon>
        <taxon>Actinomycetota</taxon>
        <taxon>Actinomycetes</taxon>
        <taxon>Kitasatosporales</taxon>
        <taxon>Streptomycetaceae</taxon>
        <taxon>Kitasatospora</taxon>
    </lineage>
</organism>
<reference evidence="1 2" key="1">
    <citation type="submission" date="2017-04" db="EMBL/GenBank/DDBJ databases">
        <title>The complete genome sequence of Streptomyces albolongus YIM 101047, the producer of novel bafilomycins and novel odoriferous sesquiterpenoids.</title>
        <authorList>
            <person name="Yin M."/>
            <person name="Jiang Y."/>
        </authorList>
    </citation>
    <scope>NUCLEOTIDE SEQUENCE [LARGE SCALE GENOMIC DNA]</scope>
    <source>
        <strain evidence="1 2">YIM 101047</strain>
    </source>
</reference>
<dbReference type="AlphaFoldDB" id="A0ABC8BU96"/>
<dbReference type="EMBL" id="CP020563">
    <property type="protein sequence ID" value="ARF73795.1"/>
    <property type="molecule type" value="Genomic_DNA"/>
</dbReference>
<evidence type="ECO:0000313" key="1">
    <source>
        <dbReference type="EMBL" id="ARF73795.1"/>
    </source>
</evidence>
<dbReference type="RefSeq" id="WP_084747577.1">
    <property type="nucleotide sequence ID" value="NZ_CP020563.1"/>
</dbReference>
<proteinExistence type="predicted"/>
<dbReference type="KEGG" id="kab:B7C62_17120"/>
<accession>A0ABC8BU96</accession>
<name>A0ABC8BU96_9ACTN</name>
<keyword evidence="2" id="KW-1185">Reference proteome</keyword>
<protein>
    <submittedName>
        <fullName evidence="1">Uncharacterized protein</fullName>
    </submittedName>
</protein>
<evidence type="ECO:0000313" key="2">
    <source>
        <dbReference type="Proteomes" id="UP000192251"/>
    </source>
</evidence>
<sequence>MTRTALFETHADDHGCGCVPAPVEPDPGTTADIMQARAIAAGLAEFGIGPRRWSAAYDHQSAAVVLRVDTPRGLYALAIPAPGAAFPVHHRGERIGALDCRRTYGTADSYTADSYTAALFAAFLRDRAALDIPGRDACPTPQNMV</sequence>
<dbReference type="Proteomes" id="UP000192251">
    <property type="component" value="Chromosome"/>
</dbReference>
<gene>
    <name evidence="1" type="ORF">B7C62_17120</name>
</gene>